<reference evidence="1 2" key="1">
    <citation type="submission" date="2020-12" db="EMBL/GenBank/DDBJ databases">
        <title>Complete genome sequence of Erwinia phage pEa_SNUABM_5.</title>
        <authorList>
            <person name="Kim S.G."/>
            <person name="Lee S.B."/>
            <person name="Kwon J."/>
            <person name="Park S.C."/>
        </authorList>
    </citation>
    <scope>NUCLEOTIDE SEQUENCE [LARGE SCALE GENOMIC DNA]</scope>
</reference>
<dbReference type="EMBL" id="MW366843">
    <property type="protein sequence ID" value="QQO90363.1"/>
    <property type="molecule type" value="Genomic_DNA"/>
</dbReference>
<sequence length="222" mass="25566">MIDIQLNPVQQSLLTIIQTAQQRAFENVQRSAYHHVDERLNGDREFQAAIGKLSYAELDGTRVRPTPDQIDEVVASMEISFETMRDFHTLGFHLPQRSGATVFAQYLLMDFMEKYPGAKCLYIGTREPDLFCVTNPDVNCDAFEIHDSAGYGRMCKQLKESREPQPLSMFDPVTFKQSDPYSLIVFDNANYLRGRDVRFEQLLRAVHNPRVRPVQFLIHFAS</sequence>
<organism evidence="1 2">
    <name type="scientific">Erwinia phage pEa_SNUABM_5</name>
    <dbReference type="NCBI Taxonomy" id="2797313"/>
    <lineage>
        <taxon>Viruses</taxon>
        <taxon>Duplodnaviria</taxon>
        <taxon>Heunggongvirae</taxon>
        <taxon>Uroviricota</taxon>
        <taxon>Caudoviricetes</taxon>
        <taxon>Rivsvirus</taxon>
        <taxon>Rivsvirus SNUABM5</taxon>
    </lineage>
</organism>
<protein>
    <submittedName>
        <fullName evidence="1">Uncharacterized protein</fullName>
    </submittedName>
</protein>
<name>A0A7T8IVY1_9CAUD</name>
<dbReference type="Proteomes" id="UP000596123">
    <property type="component" value="Segment"/>
</dbReference>
<proteinExistence type="predicted"/>
<evidence type="ECO:0000313" key="2">
    <source>
        <dbReference type="Proteomes" id="UP000596123"/>
    </source>
</evidence>
<gene>
    <name evidence="1" type="ORF">pEaSNUABM5_00221</name>
</gene>
<accession>A0A7T8IVY1</accession>
<evidence type="ECO:0000313" key="1">
    <source>
        <dbReference type="EMBL" id="QQO90363.1"/>
    </source>
</evidence>
<keyword evidence="2" id="KW-1185">Reference proteome</keyword>